<dbReference type="CDD" id="cd11492">
    <property type="entry name" value="SLC5sbd_NIS-SMVT"/>
    <property type="match status" value="1"/>
</dbReference>
<keyword evidence="15" id="KW-1185">Reference proteome</keyword>
<feature type="transmembrane region" description="Helical" evidence="13">
    <location>
        <begin position="83"/>
        <end position="100"/>
    </location>
</feature>
<sequence length="678" mass="75534">MQHLGRYGLGCNWCRRNEALGIPRSLDACSVDYLRISLIGCRYDVDDYPPSHRIRWKELRQLRQTSSEYNQRIMTQSLAVQDYVIIFVVLIVSAVIGIYFRFSGGRQKTMDEFLMASKSMAVLPVAFSIMATFMSAIDIIGVPAEIYMYGMQMTTWLLGLPIGSLFASYACLPIYFDLDVSTSYEYLEVRFGKKTRLIAAFSFIVRTVLFTAVILYTPSIAIHAVTGISTWTSILTLSAVSIFYCSLGGLKAVLWTDVFQALLMYIAVISIVVKGTLLVGFWEVVDISEKGGRLEFFNLSPSLTERYTLWNDLIAGAHFGFEAYATNQAQIQRLLSVGTLKKAQWAIAWSLVLIAIFKVFCYFLGMVLYALFYDCDPMENPHVLLDMPDEMIPYIILKLLSGLLFLPGLCISGMFSGALSTVSSSLNSMTSVTMEDFVRPHCSGKSSSDTCMNMVAKLLAIVFGGLGLLMILTVSNFRGVLEAACVLTAIPVGPVVGVYILAMFTTKANEPGTILGFVVGTIANAWIATGSYLAEIYIAPLPTSTAGCLDRMNETLFSDNLYSYAYNETSLFSLDVRNITQYPNIVQEDVFPLFKVSFMWFPIVGTIISVLIGYLSSLIIRLWKDFPDVSPRCISPLVRSCYYTKKQLETTMMMETNGKNDKTPSQFASNVPSEMTRF</sequence>
<feature type="transmembrane region" description="Helical" evidence="13">
    <location>
        <begin position="228"/>
        <end position="250"/>
    </location>
</feature>
<dbReference type="InterPro" id="IPR038377">
    <property type="entry name" value="Na/Glc_symporter_sf"/>
</dbReference>
<evidence type="ECO:0000313" key="15">
    <source>
        <dbReference type="Proteomes" id="UP000887116"/>
    </source>
</evidence>
<dbReference type="PANTHER" id="PTHR42985:SF40">
    <property type="entry name" value="LD47995P-RELATED"/>
    <property type="match status" value="1"/>
</dbReference>
<evidence type="ECO:0000256" key="6">
    <source>
        <dbReference type="ARBA" id="ARBA00022989"/>
    </source>
</evidence>
<evidence type="ECO:0000256" key="10">
    <source>
        <dbReference type="ARBA" id="ARBA00023201"/>
    </source>
</evidence>
<dbReference type="AlphaFoldDB" id="A0A8X6GIJ8"/>
<feature type="transmembrane region" description="Helical" evidence="13">
    <location>
        <begin position="197"/>
        <end position="216"/>
    </location>
</feature>
<dbReference type="InterPro" id="IPR051163">
    <property type="entry name" value="Sodium:Solute_Symporter_SSF"/>
</dbReference>
<feature type="transmembrane region" description="Helical" evidence="13">
    <location>
        <begin position="599"/>
        <end position="623"/>
    </location>
</feature>
<evidence type="ECO:0000256" key="8">
    <source>
        <dbReference type="ARBA" id="ARBA00023065"/>
    </source>
</evidence>
<dbReference type="GO" id="GO:0006814">
    <property type="term" value="P:sodium ion transport"/>
    <property type="evidence" value="ECO:0007669"/>
    <property type="project" value="UniProtKB-KW"/>
</dbReference>
<evidence type="ECO:0000256" key="13">
    <source>
        <dbReference type="SAM" id="Phobius"/>
    </source>
</evidence>
<dbReference type="GO" id="GO:0015293">
    <property type="term" value="F:symporter activity"/>
    <property type="evidence" value="ECO:0007669"/>
    <property type="project" value="TreeGrafter"/>
</dbReference>
<accession>A0A8X6GIJ8</accession>
<feature type="transmembrane region" description="Helical" evidence="13">
    <location>
        <begin position="121"/>
        <end position="144"/>
    </location>
</feature>
<name>A0A8X6GIJ8_TRICU</name>
<comment type="subcellular location">
    <subcellularLocation>
        <location evidence="1">Cell membrane</location>
        <topology evidence="1">Multi-pass membrane protein</topology>
    </subcellularLocation>
</comment>
<proteinExistence type="inferred from homology"/>
<evidence type="ECO:0000256" key="3">
    <source>
        <dbReference type="ARBA" id="ARBA00022448"/>
    </source>
</evidence>
<keyword evidence="10" id="KW-0739">Sodium transport</keyword>
<feature type="region of interest" description="Disordered" evidence="12">
    <location>
        <begin position="659"/>
        <end position="678"/>
    </location>
</feature>
<evidence type="ECO:0000256" key="12">
    <source>
        <dbReference type="SAM" id="MobiDB-lite"/>
    </source>
</evidence>
<dbReference type="InterPro" id="IPR001734">
    <property type="entry name" value="Na/solute_symporter"/>
</dbReference>
<feature type="transmembrane region" description="Helical" evidence="13">
    <location>
        <begin position="480"/>
        <end position="502"/>
    </location>
</feature>
<dbReference type="NCBIfam" id="TIGR00813">
    <property type="entry name" value="sss"/>
    <property type="match status" value="1"/>
</dbReference>
<feature type="transmembrane region" description="Helical" evidence="13">
    <location>
        <begin position="455"/>
        <end position="474"/>
    </location>
</feature>
<evidence type="ECO:0000256" key="11">
    <source>
        <dbReference type="RuleBase" id="RU362091"/>
    </source>
</evidence>
<feature type="transmembrane region" description="Helical" evidence="13">
    <location>
        <begin position="392"/>
        <end position="419"/>
    </location>
</feature>
<dbReference type="Gene3D" id="1.20.1730.10">
    <property type="entry name" value="Sodium/glucose cotransporter"/>
    <property type="match status" value="1"/>
</dbReference>
<keyword evidence="5 13" id="KW-0812">Transmembrane</keyword>
<keyword evidence="7" id="KW-0915">Sodium</keyword>
<dbReference type="Pfam" id="PF00474">
    <property type="entry name" value="SSF"/>
    <property type="match status" value="1"/>
</dbReference>
<evidence type="ECO:0000256" key="4">
    <source>
        <dbReference type="ARBA" id="ARBA00022475"/>
    </source>
</evidence>
<protein>
    <submittedName>
        <fullName evidence="14">Putative sodium-dependent multivitamin transporter</fullName>
    </submittedName>
</protein>
<feature type="transmembrane region" description="Helical" evidence="13">
    <location>
        <begin position="346"/>
        <end position="372"/>
    </location>
</feature>
<evidence type="ECO:0000256" key="9">
    <source>
        <dbReference type="ARBA" id="ARBA00023136"/>
    </source>
</evidence>
<dbReference type="GO" id="GO:0005886">
    <property type="term" value="C:plasma membrane"/>
    <property type="evidence" value="ECO:0007669"/>
    <property type="project" value="UniProtKB-SubCell"/>
</dbReference>
<dbReference type="Proteomes" id="UP000887116">
    <property type="component" value="Unassembled WGS sequence"/>
</dbReference>
<feature type="transmembrane region" description="Helical" evidence="13">
    <location>
        <begin position="156"/>
        <end position="176"/>
    </location>
</feature>
<feature type="transmembrane region" description="Helical" evidence="13">
    <location>
        <begin position="262"/>
        <end position="282"/>
    </location>
</feature>
<keyword evidence="8" id="KW-0406">Ion transport</keyword>
<evidence type="ECO:0000256" key="5">
    <source>
        <dbReference type="ARBA" id="ARBA00022692"/>
    </source>
</evidence>
<dbReference type="PANTHER" id="PTHR42985">
    <property type="entry name" value="SODIUM-COUPLED MONOCARBOXYLATE TRANSPORTER"/>
    <property type="match status" value="1"/>
</dbReference>
<gene>
    <name evidence="14" type="primary">CG32669</name>
    <name evidence="14" type="ORF">TNCT_158101</name>
</gene>
<dbReference type="OrthoDB" id="6425748at2759"/>
<keyword evidence="6 13" id="KW-1133">Transmembrane helix</keyword>
<evidence type="ECO:0000256" key="2">
    <source>
        <dbReference type="ARBA" id="ARBA00006434"/>
    </source>
</evidence>
<evidence type="ECO:0000256" key="1">
    <source>
        <dbReference type="ARBA" id="ARBA00004651"/>
    </source>
</evidence>
<organism evidence="14 15">
    <name type="scientific">Trichonephila clavata</name>
    <name type="common">Joro spider</name>
    <name type="synonym">Nephila clavata</name>
    <dbReference type="NCBI Taxonomy" id="2740835"/>
    <lineage>
        <taxon>Eukaryota</taxon>
        <taxon>Metazoa</taxon>
        <taxon>Ecdysozoa</taxon>
        <taxon>Arthropoda</taxon>
        <taxon>Chelicerata</taxon>
        <taxon>Arachnida</taxon>
        <taxon>Araneae</taxon>
        <taxon>Araneomorphae</taxon>
        <taxon>Entelegynae</taxon>
        <taxon>Araneoidea</taxon>
        <taxon>Nephilidae</taxon>
        <taxon>Trichonephila</taxon>
    </lineage>
</organism>
<evidence type="ECO:0000256" key="7">
    <source>
        <dbReference type="ARBA" id="ARBA00023053"/>
    </source>
</evidence>
<feature type="transmembrane region" description="Helical" evidence="13">
    <location>
        <begin position="514"/>
        <end position="534"/>
    </location>
</feature>
<keyword evidence="4" id="KW-1003">Cell membrane</keyword>
<dbReference type="PROSITE" id="PS50283">
    <property type="entry name" value="NA_SOLUT_SYMP_3"/>
    <property type="match status" value="1"/>
</dbReference>
<keyword evidence="3" id="KW-0813">Transport</keyword>
<comment type="caution">
    <text evidence="14">The sequence shown here is derived from an EMBL/GenBank/DDBJ whole genome shotgun (WGS) entry which is preliminary data.</text>
</comment>
<feature type="compositionally biased region" description="Polar residues" evidence="12">
    <location>
        <begin position="663"/>
        <end position="678"/>
    </location>
</feature>
<reference evidence="14" key="1">
    <citation type="submission" date="2020-07" db="EMBL/GenBank/DDBJ databases">
        <title>Multicomponent nature underlies the extraordinary mechanical properties of spider dragline silk.</title>
        <authorList>
            <person name="Kono N."/>
            <person name="Nakamura H."/>
            <person name="Mori M."/>
            <person name="Yoshida Y."/>
            <person name="Ohtoshi R."/>
            <person name="Malay A.D."/>
            <person name="Moran D.A.P."/>
            <person name="Tomita M."/>
            <person name="Numata K."/>
            <person name="Arakawa K."/>
        </authorList>
    </citation>
    <scope>NUCLEOTIDE SEQUENCE</scope>
</reference>
<dbReference type="EMBL" id="BMAO01032569">
    <property type="protein sequence ID" value="GFQ83203.1"/>
    <property type="molecule type" value="Genomic_DNA"/>
</dbReference>
<keyword evidence="9 13" id="KW-0472">Membrane</keyword>
<evidence type="ECO:0000313" key="14">
    <source>
        <dbReference type="EMBL" id="GFQ83203.1"/>
    </source>
</evidence>
<comment type="similarity">
    <text evidence="2 11">Belongs to the sodium:solute symporter (SSF) (TC 2.A.21) family.</text>
</comment>